<reference evidence="4 5" key="1">
    <citation type="submission" date="2020-02" db="EMBL/GenBank/DDBJ databases">
        <authorList>
            <person name="Zhang X.-Y."/>
        </authorList>
    </citation>
    <scope>NUCLEOTIDE SEQUENCE [LARGE SCALE GENOMIC DNA]</scope>
    <source>
        <strain evidence="4 5">C33</strain>
    </source>
</reference>
<dbReference type="InterPro" id="IPR027417">
    <property type="entry name" value="P-loop_NTPase"/>
</dbReference>
<evidence type="ECO:0000256" key="2">
    <source>
        <dbReference type="ARBA" id="ARBA00023180"/>
    </source>
</evidence>
<comment type="caution">
    <text evidence="4">The sequence shown here is derived from an EMBL/GenBank/DDBJ whole genome shotgun (WGS) entry which is preliminary data.</text>
</comment>
<keyword evidence="1 4" id="KW-0808">Transferase</keyword>
<dbReference type="Proteomes" id="UP000484885">
    <property type="component" value="Unassembled WGS sequence"/>
</dbReference>
<dbReference type="PANTHER" id="PTHR10605">
    <property type="entry name" value="HEPARAN SULFATE SULFOTRANSFERASE"/>
    <property type="match status" value="1"/>
</dbReference>
<protein>
    <submittedName>
        <fullName evidence="4">Sulfotransferase</fullName>
    </submittedName>
</protein>
<dbReference type="RefSeq" id="WP_164209818.1">
    <property type="nucleotide sequence ID" value="NZ_JAAGSC010000031.1"/>
</dbReference>
<keyword evidence="2" id="KW-0325">Glycoprotein</keyword>
<dbReference type="EMBL" id="JAAGSC010000031">
    <property type="protein sequence ID" value="NDY94519.1"/>
    <property type="molecule type" value="Genomic_DNA"/>
</dbReference>
<dbReference type="InterPro" id="IPR000863">
    <property type="entry name" value="Sulfotransferase_dom"/>
</dbReference>
<proteinExistence type="predicted"/>
<keyword evidence="5" id="KW-1185">Reference proteome</keyword>
<evidence type="ECO:0000256" key="1">
    <source>
        <dbReference type="ARBA" id="ARBA00022679"/>
    </source>
</evidence>
<dbReference type="AlphaFoldDB" id="A0A845VB29"/>
<dbReference type="Pfam" id="PF00685">
    <property type="entry name" value="Sulfotransfer_1"/>
    <property type="match status" value="1"/>
</dbReference>
<evidence type="ECO:0000313" key="4">
    <source>
        <dbReference type="EMBL" id="NDY94519.1"/>
    </source>
</evidence>
<name>A0A845VB29_9GAMM</name>
<dbReference type="GO" id="GO:0008146">
    <property type="term" value="F:sulfotransferase activity"/>
    <property type="evidence" value="ECO:0007669"/>
    <property type="project" value="InterPro"/>
</dbReference>
<evidence type="ECO:0000313" key="5">
    <source>
        <dbReference type="Proteomes" id="UP000484885"/>
    </source>
</evidence>
<dbReference type="InterPro" id="IPR037359">
    <property type="entry name" value="NST/OST"/>
</dbReference>
<organism evidence="4 5">
    <name type="scientific">Wenzhouxiangella limi</name>
    <dbReference type="NCBI Taxonomy" id="2707351"/>
    <lineage>
        <taxon>Bacteria</taxon>
        <taxon>Pseudomonadati</taxon>
        <taxon>Pseudomonadota</taxon>
        <taxon>Gammaproteobacteria</taxon>
        <taxon>Chromatiales</taxon>
        <taxon>Wenzhouxiangellaceae</taxon>
        <taxon>Wenzhouxiangella</taxon>
    </lineage>
</organism>
<dbReference type="SUPFAM" id="SSF52540">
    <property type="entry name" value="P-loop containing nucleoside triphosphate hydrolases"/>
    <property type="match status" value="1"/>
</dbReference>
<dbReference type="PANTHER" id="PTHR10605:SF56">
    <property type="entry name" value="BIFUNCTIONAL HEPARAN SULFATE N-DEACETYLASE_N-SULFOTRANSFERASE"/>
    <property type="match status" value="1"/>
</dbReference>
<accession>A0A845VB29</accession>
<sequence length="311" mass="35990">MSSSARHGLTATPDFVIAGAPKCGTTSLHHWLDQHPGVHMLPGEPHFFAHDLAYNQPAMPARRYATLCRAARPGQCCGDRSTWYLYSRVASSAIRAANPAARILILVRQPAEMLYSLHAHLCRRGQRETMTDLRQAMALEGERKRGRRLPARGGFPEKFQYSMLADYAAGVQRFVDDFGPEQVRIVLFDDLRDRPLATFSDILAFLGLDPGFQPQLDVYNRSAPVPDSLFRRLWRRGTWRYTIRRLRPAWYQKLHLQRKQRVRADRDRDQPWPALDHELRRELTERFEQQILTLEDLIGRDLAHWRQDAGQ</sequence>
<evidence type="ECO:0000259" key="3">
    <source>
        <dbReference type="Pfam" id="PF00685"/>
    </source>
</evidence>
<feature type="domain" description="Sulfotransferase" evidence="3">
    <location>
        <begin position="13"/>
        <end position="209"/>
    </location>
</feature>
<gene>
    <name evidence="4" type="ORF">G3I74_02075</name>
</gene>
<dbReference type="Gene3D" id="3.40.50.300">
    <property type="entry name" value="P-loop containing nucleotide triphosphate hydrolases"/>
    <property type="match status" value="1"/>
</dbReference>